<sequence length="211" mass="24584">MISKYPLTYLGAAVLAVGAIFAFQRSIPTPSEYSWFIARNAEDFYDSSPSFQEEEKDWFIEWYVRGFLNGYCLQDYYGSENKYAPQWAGYREGRKYRIKNPDSVDEVMRSFGYMKKVGSGTWTYGFELNEFTFDGEEESFELDTLEPIIPQLLQFNHDTTHLRLEVEGYTGPQSPFGYFKRFDFPIYQKKIYVTKISANQSVDTTAVSAPR</sequence>
<keyword evidence="2" id="KW-1185">Reference proteome</keyword>
<dbReference type="Proteomes" id="UP000526501">
    <property type="component" value="Unassembled WGS sequence"/>
</dbReference>
<accession>A0A7X1E8I4</accession>
<dbReference type="EMBL" id="JACHVC010000002">
    <property type="protein sequence ID" value="MBC2604822.1"/>
    <property type="molecule type" value="Genomic_DNA"/>
</dbReference>
<evidence type="ECO:0000313" key="1">
    <source>
        <dbReference type="EMBL" id="MBC2604822.1"/>
    </source>
</evidence>
<comment type="caution">
    <text evidence="1">The sequence shown here is derived from an EMBL/GenBank/DDBJ whole genome shotgun (WGS) entry which is preliminary data.</text>
</comment>
<name>A0A7X1E8I4_9BACT</name>
<gene>
    <name evidence="1" type="ORF">H5P27_02005</name>
</gene>
<dbReference type="RefSeq" id="WP_185658721.1">
    <property type="nucleotide sequence ID" value="NZ_CAWPOO010000002.1"/>
</dbReference>
<dbReference type="AlphaFoldDB" id="A0A7X1E8I4"/>
<organism evidence="1 2">
    <name type="scientific">Pelagicoccus albus</name>
    <dbReference type="NCBI Taxonomy" id="415222"/>
    <lineage>
        <taxon>Bacteria</taxon>
        <taxon>Pseudomonadati</taxon>
        <taxon>Verrucomicrobiota</taxon>
        <taxon>Opitutia</taxon>
        <taxon>Puniceicoccales</taxon>
        <taxon>Pelagicoccaceae</taxon>
        <taxon>Pelagicoccus</taxon>
    </lineage>
</organism>
<reference evidence="1 2" key="1">
    <citation type="submission" date="2020-07" db="EMBL/GenBank/DDBJ databases">
        <authorList>
            <person name="Feng X."/>
        </authorList>
    </citation>
    <scope>NUCLEOTIDE SEQUENCE [LARGE SCALE GENOMIC DNA]</scope>
    <source>
        <strain evidence="1 2">JCM23202</strain>
    </source>
</reference>
<protein>
    <submittedName>
        <fullName evidence="1">Uncharacterized protein</fullName>
    </submittedName>
</protein>
<evidence type="ECO:0000313" key="2">
    <source>
        <dbReference type="Proteomes" id="UP000526501"/>
    </source>
</evidence>
<proteinExistence type="predicted"/>